<dbReference type="SUPFAM" id="SSF55073">
    <property type="entry name" value="Nucleotide cyclase"/>
    <property type="match status" value="1"/>
</dbReference>
<dbReference type="InterPro" id="IPR050469">
    <property type="entry name" value="Diguanylate_Cyclase"/>
</dbReference>
<dbReference type="GO" id="GO:0043709">
    <property type="term" value="P:cell adhesion involved in single-species biofilm formation"/>
    <property type="evidence" value="ECO:0007669"/>
    <property type="project" value="TreeGrafter"/>
</dbReference>
<evidence type="ECO:0000256" key="4">
    <source>
        <dbReference type="SAM" id="Phobius"/>
    </source>
</evidence>
<evidence type="ECO:0000256" key="1">
    <source>
        <dbReference type="ARBA" id="ARBA00001946"/>
    </source>
</evidence>
<evidence type="ECO:0000256" key="3">
    <source>
        <dbReference type="ARBA" id="ARBA00034247"/>
    </source>
</evidence>
<dbReference type="GO" id="GO:1902201">
    <property type="term" value="P:negative regulation of bacterial-type flagellum-dependent cell motility"/>
    <property type="evidence" value="ECO:0007669"/>
    <property type="project" value="TreeGrafter"/>
</dbReference>
<dbReference type="GO" id="GO:0052621">
    <property type="term" value="F:diguanylate cyclase activity"/>
    <property type="evidence" value="ECO:0007669"/>
    <property type="project" value="UniProtKB-EC"/>
</dbReference>
<dbReference type="AlphaFoldDB" id="A0A366D633"/>
<keyword evidence="4" id="KW-1133">Transmembrane helix</keyword>
<evidence type="ECO:0000313" key="6">
    <source>
        <dbReference type="EMBL" id="RBO84758.1"/>
    </source>
</evidence>
<keyword evidence="4" id="KW-0472">Membrane</keyword>
<feature type="transmembrane region" description="Helical" evidence="4">
    <location>
        <begin position="12"/>
        <end position="32"/>
    </location>
</feature>
<dbReference type="Pfam" id="PF00990">
    <property type="entry name" value="GGDEF"/>
    <property type="match status" value="1"/>
</dbReference>
<comment type="catalytic activity">
    <reaction evidence="3">
        <text>2 GTP = 3',3'-c-di-GMP + 2 diphosphate</text>
        <dbReference type="Rhea" id="RHEA:24898"/>
        <dbReference type="ChEBI" id="CHEBI:33019"/>
        <dbReference type="ChEBI" id="CHEBI:37565"/>
        <dbReference type="ChEBI" id="CHEBI:58805"/>
        <dbReference type="EC" id="2.7.7.65"/>
    </reaction>
</comment>
<dbReference type="FunFam" id="3.30.70.270:FF:000001">
    <property type="entry name" value="Diguanylate cyclase domain protein"/>
    <property type="match status" value="1"/>
</dbReference>
<dbReference type="RefSeq" id="WP_113873400.1">
    <property type="nucleotide sequence ID" value="NZ_QNRF01000002.1"/>
</dbReference>
<dbReference type="InterPro" id="IPR000160">
    <property type="entry name" value="GGDEF_dom"/>
</dbReference>
<evidence type="ECO:0000313" key="7">
    <source>
        <dbReference type="Proteomes" id="UP000252086"/>
    </source>
</evidence>
<comment type="caution">
    <text evidence="6">The sequence shown here is derived from an EMBL/GenBank/DDBJ whole genome shotgun (WGS) entry which is preliminary data.</text>
</comment>
<dbReference type="OrthoDB" id="73375at2"/>
<reference evidence="6 7" key="1">
    <citation type="submission" date="2018-06" db="EMBL/GenBank/DDBJ databases">
        <title>Genomic Encyclopedia of Type Strains, Phase III (KMG-III): the genomes of soil and plant-associated and newly described type strains.</title>
        <authorList>
            <person name="Whitman W."/>
        </authorList>
    </citation>
    <scope>NUCLEOTIDE SEQUENCE [LARGE SCALE GENOMIC DNA]</scope>
    <source>
        <strain evidence="6 7">CECT 7732</strain>
    </source>
</reference>
<dbReference type="SMART" id="SM00267">
    <property type="entry name" value="GGDEF"/>
    <property type="match status" value="1"/>
</dbReference>
<protein>
    <recommendedName>
        <fullName evidence="2">diguanylate cyclase</fullName>
        <ecNumber evidence="2">2.7.7.65</ecNumber>
    </recommendedName>
</protein>
<evidence type="ECO:0000259" key="5">
    <source>
        <dbReference type="PROSITE" id="PS50887"/>
    </source>
</evidence>
<proteinExistence type="predicted"/>
<dbReference type="Gene3D" id="3.30.70.270">
    <property type="match status" value="1"/>
</dbReference>
<dbReference type="PANTHER" id="PTHR45138:SF9">
    <property type="entry name" value="DIGUANYLATE CYCLASE DGCM-RELATED"/>
    <property type="match status" value="1"/>
</dbReference>
<organism evidence="6 7">
    <name type="scientific">Marinomonas aquiplantarum</name>
    <dbReference type="NCBI Taxonomy" id="491951"/>
    <lineage>
        <taxon>Bacteria</taxon>
        <taxon>Pseudomonadati</taxon>
        <taxon>Pseudomonadota</taxon>
        <taxon>Gammaproteobacteria</taxon>
        <taxon>Oceanospirillales</taxon>
        <taxon>Oceanospirillaceae</taxon>
        <taxon>Marinomonas</taxon>
    </lineage>
</organism>
<dbReference type="PANTHER" id="PTHR45138">
    <property type="entry name" value="REGULATORY COMPONENTS OF SENSORY TRANSDUCTION SYSTEM"/>
    <property type="match status" value="1"/>
</dbReference>
<dbReference type="PROSITE" id="PS50887">
    <property type="entry name" value="GGDEF"/>
    <property type="match status" value="1"/>
</dbReference>
<name>A0A366D633_9GAMM</name>
<dbReference type="NCBIfam" id="TIGR00254">
    <property type="entry name" value="GGDEF"/>
    <property type="match status" value="1"/>
</dbReference>
<dbReference type="GO" id="GO:0005886">
    <property type="term" value="C:plasma membrane"/>
    <property type="evidence" value="ECO:0007669"/>
    <property type="project" value="TreeGrafter"/>
</dbReference>
<keyword evidence="7" id="KW-1185">Reference proteome</keyword>
<feature type="transmembrane region" description="Helical" evidence="4">
    <location>
        <begin position="52"/>
        <end position="73"/>
    </location>
</feature>
<dbReference type="Proteomes" id="UP000252086">
    <property type="component" value="Unassembled WGS sequence"/>
</dbReference>
<dbReference type="EC" id="2.7.7.65" evidence="2"/>
<accession>A0A366D633</accession>
<feature type="domain" description="GGDEF" evidence="5">
    <location>
        <begin position="118"/>
        <end position="252"/>
    </location>
</feature>
<dbReference type="CDD" id="cd01949">
    <property type="entry name" value="GGDEF"/>
    <property type="match status" value="1"/>
</dbReference>
<sequence length="254" mass="27857">MTPIIRHVLRSLGRTGLVLALTISAILISILLDTLFAKLLGLALDLHRDVMMIILIAGLTTPILSWYLVGLLLRVDVMEREMTQLASIDSLTSVYNRGYFYKKSLTALSSKASLKKSGVSAFFVLDLDDFKQINDQHGHLCGDQALVVFAEVLRSIFHYPNVVARLGGDEFAVLLCNATEAEVASFAQSVLDRVRNAALVTEQGTVNFTASIGVATFQGQGEQVFEKAFQTADKALYEVKRAGRDGYKIQAVDQ</sequence>
<evidence type="ECO:0000256" key="2">
    <source>
        <dbReference type="ARBA" id="ARBA00012528"/>
    </source>
</evidence>
<dbReference type="EMBL" id="QNRF01000002">
    <property type="protein sequence ID" value="RBO84758.1"/>
    <property type="molecule type" value="Genomic_DNA"/>
</dbReference>
<comment type="cofactor">
    <cofactor evidence="1">
        <name>Mg(2+)</name>
        <dbReference type="ChEBI" id="CHEBI:18420"/>
    </cofactor>
</comment>
<dbReference type="InterPro" id="IPR029787">
    <property type="entry name" value="Nucleotide_cyclase"/>
</dbReference>
<gene>
    <name evidence="6" type="ORF">DFP76_102155</name>
</gene>
<dbReference type="InterPro" id="IPR043128">
    <property type="entry name" value="Rev_trsase/Diguanyl_cyclase"/>
</dbReference>
<keyword evidence="4" id="KW-0812">Transmembrane</keyword>